<dbReference type="InterPro" id="IPR012902">
    <property type="entry name" value="N_methyl_site"/>
</dbReference>
<sequence>MSTSFCSERHKADRGNCHSIWIIPWKDDSNRYGFTLIELLVVISIIALLIGILLPALQSVREQAKRIRCAANMRQTVLAQLMYAGDEKGWFPMTDWGTCSAFYDRIDGESVWGKASIRQYFGQGGEPNTGSESAGALEVLLCPSQGEIEFGYVNYNDYTIGTTYRLPASLGNRLNSPGNWYGWPSYSHRWPRSSYPDSPGTMVPRLDMPIDEADVPSRQAAVIDGWEEAGDWHTFGSRWFSDYVGAVNFLPNNHVDGMNVAYVDGHVAWKIADESEFSVTLWGAHTMQW</sequence>
<dbReference type="RefSeq" id="WP_145073354.1">
    <property type="nucleotide sequence ID" value="NZ_CP036425.1"/>
</dbReference>
<gene>
    <name evidence="2" type="ORF">KS4_02240</name>
</gene>
<evidence type="ECO:0000313" key="3">
    <source>
        <dbReference type="Proteomes" id="UP000317369"/>
    </source>
</evidence>
<dbReference type="NCBIfam" id="TIGR02532">
    <property type="entry name" value="IV_pilin_GFxxxE"/>
    <property type="match status" value="1"/>
</dbReference>
<dbReference type="PANTHER" id="PTHR30093:SF2">
    <property type="entry name" value="TYPE II SECRETION SYSTEM PROTEIN H"/>
    <property type="match status" value="1"/>
</dbReference>
<keyword evidence="1" id="KW-0472">Membrane</keyword>
<keyword evidence="1" id="KW-1133">Transmembrane helix</keyword>
<dbReference type="Pfam" id="PF07963">
    <property type="entry name" value="N_methyl"/>
    <property type="match status" value="1"/>
</dbReference>
<keyword evidence="3" id="KW-1185">Reference proteome</keyword>
<dbReference type="SUPFAM" id="SSF54523">
    <property type="entry name" value="Pili subunits"/>
    <property type="match status" value="1"/>
</dbReference>
<protein>
    <submittedName>
        <fullName evidence="2">Putative major pilin subunit</fullName>
    </submittedName>
</protein>
<reference evidence="2 3" key="1">
    <citation type="submission" date="2019-02" db="EMBL/GenBank/DDBJ databases">
        <title>Deep-cultivation of Planctomycetes and their phenomic and genomic characterization uncovers novel biology.</title>
        <authorList>
            <person name="Wiegand S."/>
            <person name="Jogler M."/>
            <person name="Boedeker C."/>
            <person name="Pinto D."/>
            <person name="Vollmers J."/>
            <person name="Rivas-Marin E."/>
            <person name="Kohn T."/>
            <person name="Peeters S.H."/>
            <person name="Heuer A."/>
            <person name="Rast P."/>
            <person name="Oberbeckmann S."/>
            <person name="Bunk B."/>
            <person name="Jeske O."/>
            <person name="Meyerdierks A."/>
            <person name="Storesund J.E."/>
            <person name="Kallscheuer N."/>
            <person name="Luecker S."/>
            <person name="Lage O.M."/>
            <person name="Pohl T."/>
            <person name="Merkel B.J."/>
            <person name="Hornburger P."/>
            <person name="Mueller R.-W."/>
            <person name="Bruemmer F."/>
            <person name="Labrenz M."/>
            <person name="Spormann A.M."/>
            <person name="Op den Camp H."/>
            <person name="Overmann J."/>
            <person name="Amann R."/>
            <person name="Jetten M.S.M."/>
            <person name="Mascher T."/>
            <person name="Medema M.H."/>
            <person name="Devos D.P."/>
            <person name="Kaster A.-K."/>
            <person name="Ovreas L."/>
            <person name="Rohde M."/>
            <person name="Galperin M.Y."/>
            <person name="Jogler C."/>
        </authorList>
    </citation>
    <scope>NUCLEOTIDE SEQUENCE [LARGE SCALE GENOMIC DNA]</scope>
    <source>
        <strain evidence="2 3">KS4</strain>
    </source>
</reference>
<dbReference type="OrthoDB" id="254858at2"/>
<evidence type="ECO:0000313" key="2">
    <source>
        <dbReference type="EMBL" id="QDU32195.1"/>
    </source>
</evidence>
<dbReference type="KEGG" id="pcor:KS4_02240"/>
<dbReference type="InterPro" id="IPR045584">
    <property type="entry name" value="Pilin-like"/>
</dbReference>
<feature type="transmembrane region" description="Helical" evidence="1">
    <location>
        <begin position="34"/>
        <end position="57"/>
    </location>
</feature>
<dbReference type="Gene3D" id="3.30.700.10">
    <property type="entry name" value="Glycoprotein, Type 4 Pilin"/>
    <property type="match status" value="1"/>
</dbReference>
<name>A0A517YPP4_9BACT</name>
<dbReference type="EMBL" id="CP036425">
    <property type="protein sequence ID" value="QDU32195.1"/>
    <property type="molecule type" value="Genomic_DNA"/>
</dbReference>
<dbReference type="PANTHER" id="PTHR30093">
    <property type="entry name" value="GENERAL SECRETION PATHWAY PROTEIN G"/>
    <property type="match status" value="1"/>
</dbReference>
<organism evidence="2 3">
    <name type="scientific">Poriferisphaera corsica</name>
    <dbReference type="NCBI Taxonomy" id="2528020"/>
    <lineage>
        <taxon>Bacteria</taxon>
        <taxon>Pseudomonadati</taxon>
        <taxon>Planctomycetota</taxon>
        <taxon>Phycisphaerae</taxon>
        <taxon>Phycisphaerales</taxon>
        <taxon>Phycisphaeraceae</taxon>
        <taxon>Poriferisphaera</taxon>
    </lineage>
</organism>
<keyword evidence="1" id="KW-0812">Transmembrane</keyword>
<dbReference type="Proteomes" id="UP000317369">
    <property type="component" value="Chromosome"/>
</dbReference>
<evidence type="ECO:0000256" key="1">
    <source>
        <dbReference type="SAM" id="Phobius"/>
    </source>
</evidence>
<accession>A0A517YPP4</accession>
<dbReference type="AlphaFoldDB" id="A0A517YPP4"/>
<proteinExistence type="predicted"/>